<protein>
    <recommendedName>
        <fullName evidence="7">IF rod domain-containing protein</fullName>
    </recommendedName>
</protein>
<dbReference type="Proteomes" id="UP000694392">
    <property type="component" value="Unplaced"/>
</dbReference>
<feature type="coiled-coil region" evidence="5">
    <location>
        <begin position="301"/>
        <end position="414"/>
    </location>
</feature>
<dbReference type="FunFam" id="1.20.5.1160:FF:000002">
    <property type="entry name" value="Type I keratin 10"/>
    <property type="match status" value="1"/>
</dbReference>
<reference evidence="8" key="2">
    <citation type="submission" date="2025-09" db="UniProtKB">
        <authorList>
            <consortium name="Ensembl"/>
        </authorList>
    </citation>
    <scope>IDENTIFICATION</scope>
</reference>
<name>A0A8D0HB32_SPHPU</name>
<evidence type="ECO:0000256" key="5">
    <source>
        <dbReference type="SAM" id="Coils"/>
    </source>
</evidence>
<keyword evidence="2 4" id="KW-0403">Intermediate filament</keyword>
<evidence type="ECO:0000256" key="2">
    <source>
        <dbReference type="ARBA" id="ARBA00022754"/>
    </source>
</evidence>
<feature type="domain" description="IF rod" evidence="7">
    <location>
        <begin position="131"/>
        <end position="443"/>
    </location>
</feature>
<evidence type="ECO:0000259" key="7">
    <source>
        <dbReference type="PROSITE" id="PS51842"/>
    </source>
</evidence>
<evidence type="ECO:0000256" key="6">
    <source>
        <dbReference type="SAM" id="MobiDB-lite"/>
    </source>
</evidence>
<evidence type="ECO:0000256" key="3">
    <source>
        <dbReference type="ARBA" id="ARBA00023054"/>
    </source>
</evidence>
<dbReference type="SUPFAM" id="SSF64593">
    <property type="entry name" value="Intermediate filament protein, coiled coil region"/>
    <property type="match status" value="2"/>
</dbReference>
<dbReference type="PROSITE" id="PS00226">
    <property type="entry name" value="IF_ROD_1"/>
    <property type="match status" value="1"/>
</dbReference>
<keyword evidence="3 5" id="KW-0175">Coiled coil</keyword>
<dbReference type="FunFam" id="1.20.5.500:FF:000001">
    <property type="entry name" value="Type II keratin 23"/>
    <property type="match status" value="1"/>
</dbReference>
<dbReference type="GO" id="GO:0005882">
    <property type="term" value="C:intermediate filament"/>
    <property type="evidence" value="ECO:0007669"/>
    <property type="project" value="UniProtKB-KW"/>
</dbReference>
<feature type="region of interest" description="Disordered" evidence="6">
    <location>
        <begin position="1"/>
        <end position="21"/>
    </location>
</feature>
<dbReference type="GeneTree" id="ENSGT00940000161783"/>
<dbReference type="Ensembl" id="ENSSPUT00000019135.1">
    <property type="protein sequence ID" value="ENSSPUP00000017969.1"/>
    <property type="gene ID" value="ENSSPUG00000013886.1"/>
</dbReference>
<dbReference type="AlphaFoldDB" id="A0A8D0HB32"/>
<dbReference type="Pfam" id="PF00038">
    <property type="entry name" value="Filament"/>
    <property type="match status" value="1"/>
</dbReference>
<dbReference type="SUPFAM" id="SSF46579">
    <property type="entry name" value="Prefoldin"/>
    <property type="match status" value="1"/>
</dbReference>
<feature type="coiled-coil region" evidence="5">
    <location>
        <begin position="135"/>
        <end position="169"/>
    </location>
</feature>
<dbReference type="Gene3D" id="1.20.5.500">
    <property type="entry name" value="Single helix bin"/>
    <property type="match status" value="1"/>
</dbReference>
<dbReference type="PANTHER" id="PTHR23239:SF207">
    <property type="entry name" value="KERATIN, TYPE I CYTOSKELETAL 24"/>
    <property type="match status" value="1"/>
</dbReference>
<dbReference type="FunFam" id="1.20.5.170:FF:000002">
    <property type="entry name" value="Type I keratin KA11"/>
    <property type="match status" value="1"/>
</dbReference>
<dbReference type="InterPro" id="IPR039008">
    <property type="entry name" value="IF_rod_dom"/>
</dbReference>
<evidence type="ECO:0000313" key="9">
    <source>
        <dbReference type="Proteomes" id="UP000694392"/>
    </source>
</evidence>
<dbReference type="InterPro" id="IPR018039">
    <property type="entry name" value="IF_conserved"/>
</dbReference>
<evidence type="ECO:0000313" key="8">
    <source>
        <dbReference type="Ensembl" id="ENSSPUP00000017969.1"/>
    </source>
</evidence>
<dbReference type="GO" id="GO:0045109">
    <property type="term" value="P:intermediate filament organization"/>
    <property type="evidence" value="ECO:0007669"/>
    <property type="project" value="TreeGrafter"/>
</dbReference>
<dbReference type="SMART" id="SM01391">
    <property type="entry name" value="Filament"/>
    <property type="match status" value="1"/>
</dbReference>
<dbReference type="InterPro" id="IPR002957">
    <property type="entry name" value="Keratin_I"/>
</dbReference>
<dbReference type="OMA" id="NEMRSQY"/>
<reference evidence="8" key="1">
    <citation type="submission" date="2025-08" db="UniProtKB">
        <authorList>
            <consortium name="Ensembl"/>
        </authorList>
    </citation>
    <scope>IDENTIFICATION</scope>
</reference>
<evidence type="ECO:0000256" key="4">
    <source>
        <dbReference type="RuleBase" id="RU000685"/>
    </source>
</evidence>
<dbReference type="PROSITE" id="PS51842">
    <property type="entry name" value="IF_ROD_2"/>
    <property type="match status" value="1"/>
</dbReference>
<dbReference type="Gene3D" id="1.20.5.170">
    <property type="match status" value="1"/>
</dbReference>
<keyword evidence="1" id="KW-0416">Keratin</keyword>
<organism evidence="8 9">
    <name type="scientific">Sphenodon punctatus</name>
    <name type="common">Tuatara</name>
    <name type="synonym">Hatteria punctata</name>
    <dbReference type="NCBI Taxonomy" id="8508"/>
    <lineage>
        <taxon>Eukaryota</taxon>
        <taxon>Metazoa</taxon>
        <taxon>Chordata</taxon>
        <taxon>Craniata</taxon>
        <taxon>Vertebrata</taxon>
        <taxon>Euteleostomi</taxon>
        <taxon>Lepidosauria</taxon>
        <taxon>Sphenodontia</taxon>
        <taxon>Sphenodontidae</taxon>
        <taxon>Sphenodon</taxon>
    </lineage>
</organism>
<accession>A0A8D0HB32</accession>
<dbReference type="PRINTS" id="PR01248">
    <property type="entry name" value="TYPE1KERATIN"/>
</dbReference>
<proteinExistence type="inferred from homology"/>
<feature type="coiled-coil region" evidence="5">
    <location>
        <begin position="242"/>
        <end position="276"/>
    </location>
</feature>
<sequence length="503" mass="53770">MSLSVRTAGGSRLSSFSTGGGGGSVKISSYGGGFSGGSSFGGGKGGYGGGIGSSLGGMGYGGGLGGGQGGGLSGGYGGGLGGGYGGGLGGGYGGGLGGGQGGGLGGGLGVSYSSFGSGFGGGDGGIFAGDEKHTMQNLNDRLAAYLDKVRALEEANTELELRIKEWYEKFSGPEPDRDYSKYFRIIEDLKSQIAAATIDNARIVLQIDNARLAADDFRLKYENELILHQNVESDINGLRRVFDDLGMNRSDLEMQIESLTEEIAYLRKNHEEELKSFRGISSGDVNVEMDAAPGVDLTKLLNDMRSQYEALAEKNRREAEEQFNKQVGALRQEISANVDQLSSSKTEITDLKRTLQTLELELQSQLAMKQSLEGSLAETERNYCDQLAQIQVQIGNLEEQLLQIRSEMENQSVEYQQLLGIKTRLEMEIETYRRLLDGEGGPEATPNVKSRYSLKTEDKGTSEIGQMCMESTKTRMVKTIVEEVVDGKVVSSQVKSVAERPSK</sequence>
<evidence type="ECO:0000256" key="1">
    <source>
        <dbReference type="ARBA" id="ARBA00022744"/>
    </source>
</evidence>
<comment type="similarity">
    <text evidence="4">Belongs to the intermediate filament family.</text>
</comment>
<dbReference type="PANTHER" id="PTHR23239">
    <property type="entry name" value="INTERMEDIATE FILAMENT"/>
    <property type="match status" value="1"/>
</dbReference>
<dbReference type="Gene3D" id="1.20.5.1160">
    <property type="entry name" value="Vasodilator-stimulated phosphoprotein"/>
    <property type="match status" value="1"/>
</dbReference>
<dbReference type="GO" id="GO:0005198">
    <property type="term" value="F:structural molecule activity"/>
    <property type="evidence" value="ECO:0007669"/>
    <property type="project" value="InterPro"/>
</dbReference>
<dbReference type="GO" id="GO:0030855">
    <property type="term" value="P:epithelial cell differentiation"/>
    <property type="evidence" value="ECO:0007669"/>
    <property type="project" value="TreeGrafter"/>
</dbReference>
<keyword evidence="9" id="KW-1185">Reference proteome</keyword>